<dbReference type="Pfam" id="PF24553">
    <property type="entry name" value="Rv0428c_C"/>
    <property type="match status" value="1"/>
</dbReference>
<dbReference type="GO" id="GO:0016747">
    <property type="term" value="F:acyltransferase activity, transferring groups other than amino-acyl groups"/>
    <property type="evidence" value="ECO:0007669"/>
    <property type="project" value="InterPro"/>
</dbReference>
<dbReference type="InterPro" id="IPR016181">
    <property type="entry name" value="Acyl_CoA_acyltransferase"/>
</dbReference>
<reference evidence="2" key="2">
    <citation type="submission" date="2020-09" db="EMBL/GenBank/DDBJ databases">
        <authorList>
            <person name="Sun Q."/>
            <person name="Kim S."/>
        </authorList>
    </citation>
    <scope>NUCLEOTIDE SEQUENCE</scope>
    <source>
        <strain evidence="2">KCTC 32437</strain>
    </source>
</reference>
<accession>A0A918VV01</accession>
<name>A0A918VV01_9HYPH</name>
<dbReference type="Gene3D" id="3.40.630.30">
    <property type="match status" value="1"/>
</dbReference>
<proteinExistence type="predicted"/>
<dbReference type="PROSITE" id="PS51186">
    <property type="entry name" value="GNAT"/>
    <property type="match status" value="1"/>
</dbReference>
<dbReference type="RefSeq" id="WP_189425834.1">
    <property type="nucleotide sequence ID" value="NZ_BMZE01000002.1"/>
</dbReference>
<dbReference type="EMBL" id="BMZE01000002">
    <property type="protein sequence ID" value="GHA26745.1"/>
    <property type="molecule type" value="Genomic_DNA"/>
</dbReference>
<evidence type="ECO:0000313" key="2">
    <source>
        <dbReference type="EMBL" id="GHA26745.1"/>
    </source>
</evidence>
<comment type="caution">
    <text evidence="2">The sequence shown here is derived from an EMBL/GenBank/DDBJ whole genome shotgun (WGS) entry which is preliminary data.</text>
</comment>
<dbReference type="InterPro" id="IPR000182">
    <property type="entry name" value="GNAT_dom"/>
</dbReference>
<keyword evidence="3" id="KW-1185">Reference proteome</keyword>
<reference evidence="2" key="1">
    <citation type="journal article" date="2014" name="Int. J. Syst. Evol. Microbiol.">
        <title>Complete genome sequence of Corynebacterium casei LMG S-19264T (=DSM 44701T), isolated from a smear-ripened cheese.</title>
        <authorList>
            <consortium name="US DOE Joint Genome Institute (JGI-PGF)"/>
            <person name="Walter F."/>
            <person name="Albersmeier A."/>
            <person name="Kalinowski J."/>
            <person name="Ruckert C."/>
        </authorList>
    </citation>
    <scope>NUCLEOTIDE SEQUENCE</scope>
    <source>
        <strain evidence="2">KCTC 32437</strain>
    </source>
</reference>
<dbReference type="SUPFAM" id="SSF55729">
    <property type="entry name" value="Acyl-CoA N-acyltransferases (Nat)"/>
    <property type="match status" value="1"/>
</dbReference>
<sequence length="251" mass="27792">MPDFPNVLAIETAGLKGWPALETIEHLKWRARFSRGYTKRANSIQVLDAADSVNAGLRLKAMSGEYRARGLSPVFRVTPLTGPAITAALDQAGWEKFEESQVLATTLSGRQRGVAAHWQGFDVTDPDWSEEQARMAGYDLETLDTLRLMLAKIGEAGRGFLVYDQDRKPTGAALAVVVDGIGQFYNVVVDEDARRLGYGRAVMNAALNWASLNGAHHAVLQVLADNEPALMLYKSLGFIEFYEYHYRRDLS</sequence>
<dbReference type="CDD" id="cd04301">
    <property type="entry name" value="NAT_SF"/>
    <property type="match status" value="1"/>
</dbReference>
<dbReference type="InterPro" id="IPR056935">
    <property type="entry name" value="Rv0428c-like_C"/>
</dbReference>
<evidence type="ECO:0000259" key="1">
    <source>
        <dbReference type="PROSITE" id="PS51186"/>
    </source>
</evidence>
<organism evidence="2 3">
    <name type="scientific">Devosia pacifica</name>
    <dbReference type="NCBI Taxonomy" id="1335967"/>
    <lineage>
        <taxon>Bacteria</taxon>
        <taxon>Pseudomonadati</taxon>
        <taxon>Pseudomonadota</taxon>
        <taxon>Alphaproteobacteria</taxon>
        <taxon>Hyphomicrobiales</taxon>
        <taxon>Devosiaceae</taxon>
        <taxon>Devosia</taxon>
    </lineage>
</organism>
<feature type="domain" description="N-acetyltransferase" evidence="1">
    <location>
        <begin position="121"/>
        <end position="251"/>
    </location>
</feature>
<protein>
    <submittedName>
        <fullName evidence="2">Acetyltransferase</fullName>
    </submittedName>
</protein>
<dbReference type="PANTHER" id="PTHR43072">
    <property type="entry name" value="N-ACETYLTRANSFERASE"/>
    <property type="match status" value="1"/>
</dbReference>
<dbReference type="AlphaFoldDB" id="A0A918VV01"/>
<gene>
    <name evidence="2" type="ORF">GCM10007989_23200</name>
</gene>
<dbReference type="Proteomes" id="UP000646579">
    <property type="component" value="Unassembled WGS sequence"/>
</dbReference>
<evidence type="ECO:0000313" key="3">
    <source>
        <dbReference type="Proteomes" id="UP000646579"/>
    </source>
</evidence>